<accession>C6AR32</accession>
<keyword evidence="1" id="KW-0812">Transmembrane</keyword>
<sequence>MNLFIVILSIAFLQVWGAANPLHKDNWFAVWADWCEALVKGNSTFAFIFAVLLPFFSIVAVQGFLLWFSPWLLLPLGMLVLLYSFGRGEFADIVSEYTKACYIEDWPSALERARRLGVDVDNLADNDWPTLHKHVLDEAGYRGFERMFAILFWCFSFGPAVAFLYRLNFLYSHNLRPDNPQAEKLLWVLEWPAVRLLGLSFALTGNFVGCFQRWKECFFCARRTTVAVLSPLILGALLVDDSMTQTDEVTRKELNLLTSLYTRTLWLWLAAAAVLIIVV</sequence>
<dbReference type="AlphaFoldDB" id="C6AR32"/>
<dbReference type="GO" id="GO:0005886">
    <property type="term" value="C:plasma membrane"/>
    <property type="evidence" value="ECO:0007669"/>
    <property type="project" value="TreeGrafter"/>
</dbReference>
<evidence type="ECO:0000313" key="3">
    <source>
        <dbReference type="Proteomes" id="UP000009080"/>
    </source>
</evidence>
<name>C6AR32_TERTT</name>
<dbReference type="Proteomes" id="UP000009080">
    <property type="component" value="Chromosome"/>
</dbReference>
<keyword evidence="1" id="KW-1133">Transmembrane helix</keyword>
<dbReference type="EMBL" id="CP001614">
    <property type="protein sequence ID" value="ACS93576.1"/>
    <property type="molecule type" value="Genomic_DNA"/>
</dbReference>
<proteinExistence type="predicted"/>
<keyword evidence="3" id="KW-1185">Reference proteome</keyword>
<feature type="transmembrane region" description="Helical" evidence="1">
    <location>
        <begin position="259"/>
        <end position="278"/>
    </location>
</feature>
<feature type="transmembrane region" description="Helical" evidence="1">
    <location>
        <begin position="185"/>
        <end position="208"/>
    </location>
</feature>
<dbReference type="OrthoDB" id="9811967at2"/>
<dbReference type="HOGENOM" id="CLU_054212_2_0_6"/>
<feature type="transmembrane region" description="Helical" evidence="1">
    <location>
        <begin position="147"/>
        <end position="165"/>
    </location>
</feature>
<evidence type="ECO:0000313" key="2">
    <source>
        <dbReference type="EMBL" id="ACS93576.1"/>
    </source>
</evidence>
<dbReference type="STRING" id="377629.TERTU_3026"/>
<protein>
    <submittedName>
        <fullName evidence="2">Signaling modulator of AmpD, AmpE</fullName>
    </submittedName>
</protein>
<dbReference type="RefSeq" id="WP_015820970.1">
    <property type="nucleotide sequence ID" value="NC_012997.1"/>
</dbReference>
<dbReference type="PANTHER" id="PTHR38684">
    <property type="entry name" value="PROTEIN AMPE"/>
    <property type="match status" value="1"/>
</dbReference>
<evidence type="ECO:0000256" key="1">
    <source>
        <dbReference type="SAM" id="Phobius"/>
    </source>
</evidence>
<dbReference type="KEGG" id="ttu:TERTU_3026"/>
<organism evidence="2 3">
    <name type="scientific">Teredinibacter turnerae (strain ATCC 39867 / T7901)</name>
    <dbReference type="NCBI Taxonomy" id="377629"/>
    <lineage>
        <taxon>Bacteria</taxon>
        <taxon>Pseudomonadati</taxon>
        <taxon>Pseudomonadota</taxon>
        <taxon>Gammaproteobacteria</taxon>
        <taxon>Cellvibrionales</taxon>
        <taxon>Cellvibrionaceae</taxon>
        <taxon>Teredinibacter</taxon>
    </lineage>
</organism>
<dbReference type="InterPro" id="IPR052966">
    <property type="entry name" value="Beta-lactamase_Reg"/>
</dbReference>
<keyword evidence="1" id="KW-0472">Membrane</keyword>
<gene>
    <name evidence="2" type="ordered locus">TERTU_3026</name>
</gene>
<dbReference type="eggNOG" id="COG3725">
    <property type="taxonomic scope" value="Bacteria"/>
</dbReference>
<reference evidence="2 3" key="1">
    <citation type="journal article" date="2009" name="PLoS ONE">
        <title>The complete genome of Teredinibacter turnerae T7901: an intracellular endosymbiont of marine wood-boring bivalves (shipworms).</title>
        <authorList>
            <person name="Yang J.C."/>
            <person name="Madupu R."/>
            <person name="Durkin A.S."/>
            <person name="Ekborg N.A."/>
            <person name="Pedamallu C.S."/>
            <person name="Hostetler J.B."/>
            <person name="Radune D."/>
            <person name="Toms B.S."/>
            <person name="Henrissat B."/>
            <person name="Coutinho P.M."/>
            <person name="Schwarz S."/>
            <person name="Field L."/>
            <person name="Trindade-Silva A.E."/>
            <person name="Soares C.A.G."/>
            <person name="Elshahawi S."/>
            <person name="Hanora A."/>
            <person name="Schmidt E.W."/>
            <person name="Haygood M.G."/>
            <person name="Posfai J."/>
            <person name="Benner J."/>
            <person name="Madinger C."/>
            <person name="Nove J."/>
            <person name="Anton B."/>
            <person name="Chaudhary K."/>
            <person name="Foster J."/>
            <person name="Holman A."/>
            <person name="Kumar S."/>
            <person name="Lessard P.A."/>
            <person name="Luyten Y.A."/>
            <person name="Slatko B."/>
            <person name="Wood N."/>
            <person name="Wu B."/>
            <person name="Teplitski M."/>
            <person name="Mougous J.D."/>
            <person name="Ward N."/>
            <person name="Eisen J.A."/>
            <person name="Badger J.H."/>
            <person name="Distel D.L."/>
        </authorList>
    </citation>
    <scope>NUCLEOTIDE SEQUENCE [LARGE SCALE GENOMIC DNA]</scope>
    <source>
        <strain evidence="3">ATCC 39867 / T7901</strain>
    </source>
</reference>
<dbReference type="PANTHER" id="PTHR38684:SF1">
    <property type="entry name" value="PROTEIN AMPE"/>
    <property type="match status" value="1"/>
</dbReference>
<dbReference type="GO" id="GO:0046677">
    <property type="term" value="P:response to antibiotic"/>
    <property type="evidence" value="ECO:0007669"/>
    <property type="project" value="TreeGrafter"/>
</dbReference>
<feature type="transmembrane region" description="Helical" evidence="1">
    <location>
        <begin position="46"/>
        <end position="68"/>
    </location>
</feature>
<feature type="transmembrane region" description="Helical" evidence="1">
    <location>
        <begin position="220"/>
        <end position="239"/>
    </location>
</feature>